<dbReference type="Proteomes" id="UP000786811">
    <property type="component" value="Unassembled WGS sequence"/>
</dbReference>
<dbReference type="InterPro" id="IPR050843">
    <property type="entry name" value="Glycosyl_Hydrlase_38"/>
</dbReference>
<dbReference type="AlphaFoldDB" id="A0A8J2H7Y2"/>
<keyword evidence="2" id="KW-1185">Reference proteome</keyword>
<accession>A0A8J2H7Y2</accession>
<name>A0A8J2H7Y2_COTCN</name>
<dbReference type="GO" id="GO:0006491">
    <property type="term" value="P:N-glycan processing"/>
    <property type="evidence" value="ECO:0007669"/>
    <property type="project" value="TreeGrafter"/>
</dbReference>
<dbReference type="InterPro" id="IPR013780">
    <property type="entry name" value="Glyco_hydro_b"/>
</dbReference>
<gene>
    <name evidence="1" type="ORF">HICCMSTLAB_LOCUS3799</name>
</gene>
<dbReference type="PANTHER" id="PTHR11607">
    <property type="entry name" value="ALPHA-MANNOSIDASE"/>
    <property type="match status" value="1"/>
</dbReference>
<dbReference type="InterPro" id="IPR011013">
    <property type="entry name" value="Gal_mutarotase_sf_dom"/>
</dbReference>
<dbReference type="GO" id="GO:0004559">
    <property type="term" value="F:alpha-mannosidase activity"/>
    <property type="evidence" value="ECO:0007669"/>
    <property type="project" value="TreeGrafter"/>
</dbReference>
<dbReference type="Gene3D" id="2.60.40.1180">
    <property type="entry name" value="Golgi alpha-mannosidase II"/>
    <property type="match status" value="1"/>
</dbReference>
<reference evidence="1" key="1">
    <citation type="submission" date="2021-04" db="EMBL/GenBank/DDBJ databases">
        <authorList>
            <person name="Chebbi M.A.C M."/>
        </authorList>
    </citation>
    <scope>NUCLEOTIDE SEQUENCE</scope>
</reference>
<dbReference type="SUPFAM" id="SSF74650">
    <property type="entry name" value="Galactose mutarotase-like"/>
    <property type="match status" value="2"/>
</dbReference>
<dbReference type="Gene3D" id="2.70.98.30">
    <property type="entry name" value="Golgi alpha-mannosidase II, domain 4"/>
    <property type="match status" value="1"/>
</dbReference>
<evidence type="ECO:0000313" key="1">
    <source>
        <dbReference type="EMBL" id="CAG5083306.1"/>
    </source>
</evidence>
<dbReference type="PANTHER" id="PTHR11607:SF3">
    <property type="entry name" value="LYSOSOMAL ALPHA-MANNOSIDASE"/>
    <property type="match status" value="1"/>
</dbReference>
<dbReference type="GO" id="GO:0000139">
    <property type="term" value="C:Golgi membrane"/>
    <property type="evidence" value="ECO:0007669"/>
    <property type="project" value="TreeGrafter"/>
</dbReference>
<dbReference type="GO" id="GO:0005975">
    <property type="term" value="P:carbohydrate metabolic process"/>
    <property type="evidence" value="ECO:0007669"/>
    <property type="project" value="InterPro"/>
</dbReference>
<organism evidence="1 2">
    <name type="scientific">Cotesia congregata</name>
    <name type="common">Parasitoid wasp</name>
    <name type="synonym">Apanteles congregatus</name>
    <dbReference type="NCBI Taxonomy" id="51543"/>
    <lineage>
        <taxon>Eukaryota</taxon>
        <taxon>Metazoa</taxon>
        <taxon>Ecdysozoa</taxon>
        <taxon>Arthropoda</taxon>
        <taxon>Hexapoda</taxon>
        <taxon>Insecta</taxon>
        <taxon>Pterygota</taxon>
        <taxon>Neoptera</taxon>
        <taxon>Endopterygota</taxon>
        <taxon>Hymenoptera</taxon>
        <taxon>Apocrita</taxon>
        <taxon>Ichneumonoidea</taxon>
        <taxon>Braconidae</taxon>
        <taxon>Microgastrinae</taxon>
        <taxon>Cotesia</taxon>
    </lineage>
</organism>
<sequence length="354" mass="39571">MNPDLYFSLDEVRSHHTSIEDKYILSFGTNDETSKQIVVYNSLPRKRSKVQTLIVSTPFVKVTGAKNELLECQISPIWNMNGSTASKEIHFVGNNLLPSTHFANVTLFNVPSSDRPEIPGFKVEILPLREFSITQGISAHFAESGLLKSLQIGGVTTSVNLEFVKYSTTKSGAYLFAPSKPNPDPLYTTDNHVIHLVTGPILSRVFVQLPEVNHTCTLFNSNGSDDLGLRIDNQVDVFDTYNFERSQFSPLNFDLPVDLEVSNLRVIQIFEGSGKNLGAVFHRHAIDTCWNNQSIGQYKLSSNGEINVDKLFRFYKNWTINEASLTFNSVGALLSEPKINLCPHQISAFLLNKP</sequence>
<proteinExistence type="predicted"/>
<comment type="caution">
    <text evidence="1">The sequence shown here is derived from an EMBL/GenBank/DDBJ whole genome shotgun (WGS) entry which is preliminary data.</text>
</comment>
<protein>
    <submittedName>
        <fullName evidence="1">Similar to alpha-Man-IIa: Alpha-mannosidase 2 (Drosophila melanogaster)</fullName>
    </submittedName>
</protein>
<dbReference type="OrthoDB" id="10261055at2759"/>
<dbReference type="GO" id="GO:0030246">
    <property type="term" value="F:carbohydrate binding"/>
    <property type="evidence" value="ECO:0007669"/>
    <property type="project" value="InterPro"/>
</dbReference>
<evidence type="ECO:0000313" key="2">
    <source>
        <dbReference type="Proteomes" id="UP000786811"/>
    </source>
</evidence>
<dbReference type="EMBL" id="CAJNRD030001118">
    <property type="protein sequence ID" value="CAG5083306.1"/>
    <property type="molecule type" value="Genomic_DNA"/>
</dbReference>